<keyword evidence="7" id="KW-1185">Reference proteome</keyword>
<evidence type="ECO:0000313" key="7">
    <source>
        <dbReference type="Proteomes" id="UP000269265"/>
    </source>
</evidence>
<dbReference type="SMART" id="SM00267">
    <property type="entry name" value="GGDEF"/>
    <property type="match status" value="1"/>
</dbReference>
<evidence type="ECO:0000256" key="1">
    <source>
        <dbReference type="ARBA" id="ARBA00012528"/>
    </source>
</evidence>
<feature type="transmembrane region" description="Helical" evidence="4">
    <location>
        <begin position="85"/>
        <end position="105"/>
    </location>
</feature>
<comment type="caution">
    <text evidence="6">The sequence shown here is derived from an EMBL/GenBank/DDBJ whole genome shotgun (WGS) entry which is preliminary data.</text>
</comment>
<dbReference type="InterPro" id="IPR000160">
    <property type="entry name" value="GGDEF_dom"/>
</dbReference>
<evidence type="ECO:0000259" key="5">
    <source>
        <dbReference type="PROSITE" id="PS50887"/>
    </source>
</evidence>
<dbReference type="GO" id="GO:0052621">
    <property type="term" value="F:diguanylate cyclase activity"/>
    <property type="evidence" value="ECO:0007669"/>
    <property type="project" value="UniProtKB-EC"/>
</dbReference>
<proteinExistence type="predicted"/>
<dbReference type="FunFam" id="3.30.70.270:FF:000001">
    <property type="entry name" value="Diguanylate cyclase domain protein"/>
    <property type="match status" value="1"/>
</dbReference>
<keyword evidence="4" id="KW-0812">Transmembrane</keyword>
<dbReference type="InterPro" id="IPR029787">
    <property type="entry name" value="Nucleotide_cyclase"/>
</dbReference>
<dbReference type="InterPro" id="IPR050469">
    <property type="entry name" value="Diguanylate_Cyclase"/>
</dbReference>
<feature type="domain" description="GGDEF" evidence="5">
    <location>
        <begin position="239"/>
        <end position="370"/>
    </location>
</feature>
<dbReference type="Proteomes" id="UP000269265">
    <property type="component" value="Unassembled WGS sequence"/>
</dbReference>
<dbReference type="EMBL" id="RSED01000006">
    <property type="protein sequence ID" value="RRS04606.1"/>
    <property type="molecule type" value="Genomic_DNA"/>
</dbReference>
<dbReference type="EC" id="2.7.7.65" evidence="1"/>
<dbReference type="PROSITE" id="PS50887">
    <property type="entry name" value="GGDEF"/>
    <property type="match status" value="1"/>
</dbReference>
<feature type="region of interest" description="Disordered" evidence="3">
    <location>
        <begin position="363"/>
        <end position="399"/>
    </location>
</feature>
<evidence type="ECO:0000256" key="4">
    <source>
        <dbReference type="SAM" id="Phobius"/>
    </source>
</evidence>
<protein>
    <recommendedName>
        <fullName evidence="1">diguanylate cyclase</fullName>
        <ecNumber evidence="1">2.7.7.65</ecNumber>
    </recommendedName>
</protein>
<feature type="transmembrane region" description="Helical" evidence="4">
    <location>
        <begin position="164"/>
        <end position="184"/>
    </location>
</feature>
<sequence length="399" mass="43568">MTTLRSIPPRVTWITGSGPVRRHVMFCLGAGMIYGMTAAIMAHSAWLGLISTGVFWLLLGCMAATFLLFFTLVRSGWSQRFEDPVLAFPHGMVSILIIVLAYVLIGEYRGDTIILLAQAVAVAMFRLRPRQCLLLGGWAALCVSLAQFGLVWSGAPGFSWQRGLTHFTVSAVSLMALAVVAMWISAMRVRISRQADELRQTLVQAQALATTDMLTGLLNRRAMTDQLEAELARVSRSGDPVCVALIDIDHFKKVNDHYGHRMGDEVLRAFAALAQGDLRQVDQLGRWGGEEFLLMMPHVDATQAWVAVERLRNRIAAHPMGDSGTLVVTISAGLAQFSPGESLDRWIERADQALYQAKQAGRNRTLIAETPPATTSTPVPAQPTARGPAPVVRLQPSSP</sequence>
<keyword evidence="4" id="KW-0472">Membrane</keyword>
<dbReference type="Gene3D" id="3.30.70.270">
    <property type="match status" value="1"/>
</dbReference>
<feature type="transmembrane region" description="Helical" evidence="4">
    <location>
        <begin position="53"/>
        <end position="73"/>
    </location>
</feature>
<dbReference type="CDD" id="cd01949">
    <property type="entry name" value="GGDEF"/>
    <property type="match status" value="1"/>
</dbReference>
<dbReference type="PANTHER" id="PTHR45138:SF9">
    <property type="entry name" value="DIGUANYLATE CYCLASE DGCM-RELATED"/>
    <property type="match status" value="1"/>
</dbReference>
<comment type="catalytic activity">
    <reaction evidence="2">
        <text>2 GTP = 3',3'-c-di-GMP + 2 diphosphate</text>
        <dbReference type="Rhea" id="RHEA:24898"/>
        <dbReference type="ChEBI" id="CHEBI:33019"/>
        <dbReference type="ChEBI" id="CHEBI:37565"/>
        <dbReference type="ChEBI" id="CHEBI:58805"/>
        <dbReference type="EC" id="2.7.7.65"/>
    </reaction>
</comment>
<evidence type="ECO:0000256" key="2">
    <source>
        <dbReference type="ARBA" id="ARBA00034247"/>
    </source>
</evidence>
<feature type="transmembrane region" description="Helical" evidence="4">
    <location>
        <begin position="132"/>
        <end position="152"/>
    </location>
</feature>
<dbReference type="NCBIfam" id="TIGR00254">
    <property type="entry name" value="GGDEF"/>
    <property type="match status" value="1"/>
</dbReference>
<evidence type="ECO:0000256" key="3">
    <source>
        <dbReference type="SAM" id="MobiDB-lite"/>
    </source>
</evidence>
<keyword evidence="4" id="KW-1133">Transmembrane helix</keyword>
<dbReference type="AlphaFoldDB" id="A0A3R8TTR9"/>
<dbReference type="Pfam" id="PF00990">
    <property type="entry name" value="GGDEF"/>
    <property type="match status" value="1"/>
</dbReference>
<gene>
    <name evidence="6" type="ORF">EIP75_09280</name>
</gene>
<organism evidence="6 7">
    <name type="scientific">Aquabacterium soli</name>
    <dbReference type="NCBI Taxonomy" id="2493092"/>
    <lineage>
        <taxon>Bacteria</taxon>
        <taxon>Pseudomonadati</taxon>
        <taxon>Pseudomonadota</taxon>
        <taxon>Betaproteobacteria</taxon>
        <taxon>Burkholderiales</taxon>
        <taxon>Aquabacterium</taxon>
    </lineage>
</organism>
<dbReference type="SUPFAM" id="SSF55073">
    <property type="entry name" value="Nucleotide cyclase"/>
    <property type="match status" value="1"/>
</dbReference>
<dbReference type="PANTHER" id="PTHR45138">
    <property type="entry name" value="REGULATORY COMPONENTS OF SENSORY TRANSDUCTION SYSTEM"/>
    <property type="match status" value="1"/>
</dbReference>
<dbReference type="OrthoDB" id="9813903at2"/>
<dbReference type="InterPro" id="IPR043128">
    <property type="entry name" value="Rev_trsase/Diguanyl_cyclase"/>
</dbReference>
<dbReference type="RefSeq" id="WP_125242980.1">
    <property type="nucleotide sequence ID" value="NZ_RSED01000006.1"/>
</dbReference>
<accession>A0A3R8TTR9</accession>
<name>A0A3R8TTR9_9BURK</name>
<feature type="compositionally biased region" description="Low complexity" evidence="3">
    <location>
        <begin position="368"/>
        <end position="385"/>
    </location>
</feature>
<feature type="transmembrane region" description="Helical" evidence="4">
    <location>
        <begin position="24"/>
        <end position="47"/>
    </location>
</feature>
<evidence type="ECO:0000313" key="6">
    <source>
        <dbReference type="EMBL" id="RRS04606.1"/>
    </source>
</evidence>
<reference evidence="6 7" key="1">
    <citation type="submission" date="2018-12" db="EMBL/GenBank/DDBJ databases">
        <title>The whole draft genome of Aquabacterium sp. SJQ9.</title>
        <authorList>
            <person name="Sun L."/>
            <person name="Gao X."/>
            <person name="Chen W."/>
            <person name="Huang K."/>
        </authorList>
    </citation>
    <scope>NUCLEOTIDE SEQUENCE [LARGE SCALE GENOMIC DNA]</scope>
    <source>
        <strain evidence="6 7">SJQ9</strain>
    </source>
</reference>